<name>A0ABR8MPH2_9ACTN</name>
<proteinExistence type="predicted"/>
<gene>
    <name evidence="1" type="ORF">IEZ25_15405</name>
</gene>
<reference evidence="1 2" key="1">
    <citation type="submission" date="2020-09" db="EMBL/GenBank/DDBJ databases">
        <title>novel species in genus Nocardioides.</title>
        <authorList>
            <person name="Zhang G."/>
        </authorList>
    </citation>
    <scope>NUCLEOTIDE SEQUENCE [LARGE SCALE GENOMIC DNA]</scope>
    <source>
        <strain evidence="1 2">19197</strain>
    </source>
</reference>
<comment type="caution">
    <text evidence="1">The sequence shown here is derived from an EMBL/GenBank/DDBJ whole genome shotgun (WGS) entry which is preliminary data.</text>
</comment>
<dbReference type="EMBL" id="JACXYY010000006">
    <property type="protein sequence ID" value="MBD3916009.1"/>
    <property type="molecule type" value="Genomic_DNA"/>
</dbReference>
<evidence type="ECO:0000313" key="2">
    <source>
        <dbReference type="Proteomes" id="UP000649289"/>
    </source>
</evidence>
<evidence type="ECO:0000313" key="1">
    <source>
        <dbReference type="EMBL" id="MBD3916009.1"/>
    </source>
</evidence>
<dbReference type="Proteomes" id="UP000649289">
    <property type="component" value="Unassembled WGS sequence"/>
</dbReference>
<organism evidence="1 2">
    <name type="scientific">Nocardioides hwasunensis</name>
    <dbReference type="NCBI Taxonomy" id="397258"/>
    <lineage>
        <taxon>Bacteria</taxon>
        <taxon>Bacillati</taxon>
        <taxon>Actinomycetota</taxon>
        <taxon>Actinomycetes</taxon>
        <taxon>Propionibacteriales</taxon>
        <taxon>Nocardioidaceae</taxon>
        <taxon>Nocardioides</taxon>
    </lineage>
</organism>
<accession>A0ABR8MPH2</accession>
<protein>
    <submittedName>
        <fullName evidence="1">Uncharacterized protein</fullName>
    </submittedName>
</protein>
<keyword evidence="2" id="KW-1185">Reference proteome</keyword>
<sequence length="224" mass="25880">MRWRTDRVGFELDGEPILFEWLRDWDDDKGQGGSAADHVVKAACRSCNSGWMSRLEGAVQPLLRRQMFHREDVLSPEETHVLARWLMKMTAVVEMDDPKSAALTAASREAIAAEDLETDLWRVTSVWVPEEHYGWSHLRNLLEYWRIGQPSGEAVLQLIQAGHAGYIVEYQSGQIATFRSTGFTRRLEMFPSSSSRRRPRISQRRWDLIWLGKYNHTLRVRGAP</sequence>
<dbReference type="RefSeq" id="WP_191200335.1">
    <property type="nucleotide sequence ID" value="NZ_BAAAPA010000006.1"/>
</dbReference>